<dbReference type="EMBL" id="BSEC01000001">
    <property type="protein sequence ID" value="GLI92793.1"/>
    <property type="molecule type" value="Genomic_DNA"/>
</dbReference>
<evidence type="ECO:0000256" key="1">
    <source>
        <dbReference type="SAM" id="MobiDB-lite"/>
    </source>
</evidence>
<sequence length="295" mass="29778">MNRLIVPALSCALVFPALAFGAERVGNIGAANSAAFGTPPSASRHSLAPGLGVEKGERIDTSQEGNAQIVFNDTSTMTVGHNSSVTIDDFTYQGGGGSQGVRFAKGVLRFVGGGVSHQSGASLRTPTAAVGVRGGSVLMRIGGDCGTLVVHQVGIVRVDGAMGSSQILNRPGFGVCANENGVSEPFRVSGQTIAAITAEMASHGRQRGGARHLPANEAAAVALGDHAPASVQPTPGLDALGPVWAGNALVQSRANADNQPAPPPASPPARQPPTDEGPSTDYVAPPTTCPNCRLP</sequence>
<evidence type="ECO:0000313" key="4">
    <source>
        <dbReference type="EMBL" id="GLI92793.1"/>
    </source>
</evidence>
<keyword evidence="2" id="KW-0732">Signal</keyword>
<feature type="chain" id="PRO_5040979822" description="FecR protein domain-containing protein" evidence="2">
    <location>
        <begin position="20"/>
        <end position="295"/>
    </location>
</feature>
<feature type="signal peptide" evidence="2">
    <location>
        <begin position="1"/>
        <end position="19"/>
    </location>
</feature>
<evidence type="ECO:0000313" key="5">
    <source>
        <dbReference type="Proteomes" id="UP001144323"/>
    </source>
</evidence>
<dbReference type="Pfam" id="PF04773">
    <property type="entry name" value="FecR"/>
    <property type="match status" value="1"/>
</dbReference>
<proteinExistence type="predicted"/>
<dbReference type="RefSeq" id="WP_281802218.1">
    <property type="nucleotide sequence ID" value="NZ_BSEC01000001.1"/>
</dbReference>
<accession>A0A9W6GTT0</accession>
<organism evidence="4 5">
    <name type="scientific">Methylocystis echinoides</name>
    <dbReference type="NCBI Taxonomy" id="29468"/>
    <lineage>
        <taxon>Bacteria</taxon>
        <taxon>Pseudomonadati</taxon>
        <taxon>Pseudomonadota</taxon>
        <taxon>Alphaproteobacteria</taxon>
        <taxon>Hyphomicrobiales</taxon>
        <taxon>Methylocystaceae</taxon>
        <taxon>Methylocystis</taxon>
    </lineage>
</organism>
<evidence type="ECO:0000259" key="3">
    <source>
        <dbReference type="Pfam" id="PF04773"/>
    </source>
</evidence>
<protein>
    <recommendedName>
        <fullName evidence="3">FecR protein domain-containing protein</fullName>
    </recommendedName>
</protein>
<name>A0A9W6GTT0_9HYPH</name>
<feature type="domain" description="FecR protein" evidence="3">
    <location>
        <begin position="58"/>
        <end position="144"/>
    </location>
</feature>
<keyword evidence="5" id="KW-1185">Reference proteome</keyword>
<reference evidence="4" key="1">
    <citation type="journal article" date="2023" name="Int. J. Syst. Evol. Microbiol.">
        <title>Methylocystis iwaonis sp. nov., a type II methane-oxidizing bacterium from surface soil of a rice paddy field in Japan, and emended description of the genus Methylocystis (ex Whittenbury et al. 1970) Bowman et al. 1993.</title>
        <authorList>
            <person name="Kaise H."/>
            <person name="Sawadogo J.B."/>
            <person name="Alam M.S."/>
            <person name="Ueno C."/>
            <person name="Dianou D."/>
            <person name="Shinjo R."/>
            <person name="Asakawa S."/>
        </authorList>
    </citation>
    <scope>NUCLEOTIDE SEQUENCE</scope>
    <source>
        <strain evidence="4">LMG27198</strain>
    </source>
</reference>
<feature type="compositionally biased region" description="Pro residues" evidence="1">
    <location>
        <begin position="260"/>
        <end position="271"/>
    </location>
</feature>
<dbReference type="Proteomes" id="UP001144323">
    <property type="component" value="Unassembled WGS sequence"/>
</dbReference>
<evidence type="ECO:0000256" key="2">
    <source>
        <dbReference type="SAM" id="SignalP"/>
    </source>
</evidence>
<dbReference type="InterPro" id="IPR006860">
    <property type="entry name" value="FecR"/>
</dbReference>
<feature type="region of interest" description="Disordered" evidence="1">
    <location>
        <begin position="252"/>
        <end position="295"/>
    </location>
</feature>
<comment type="caution">
    <text evidence="4">The sequence shown here is derived from an EMBL/GenBank/DDBJ whole genome shotgun (WGS) entry which is preliminary data.</text>
</comment>
<gene>
    <name evidence="4" type="ORF">LMG27198_17850</name>
</gene>
<dbReference type="AlphaFoldDB" id="A0A9W6GTT0"/>